<dbReference type="EMBL" id="JARVUX010000001">
    <property type="protein sequence ID" value="MDH2334595.1"/>
    <property type="molecule type" value="Genomic_DNA"/>
</dbReference>
<accession>A0AAP4ECZ4</accession>
<dbReference type="Proteomes" id="UP001222958">
    <property type="component" value="Unassembled WGS sequence"/>
</dbReference>
<protein>
    <submittedName>
        <fullName evidence="1">Uncharacterized protein</fullName>
    </submittedName>
</protein>
<name>A0AAP4ECZ4_CLOPF</name>
<gene>
    <name evidence="1" type="ORF">QDQ28_00175</name>
</gene>
<evidence type="ECO:0000313" key="2">
    <source>
        <dbReference type="Proteomes" id="UP001222958"/>
    </source>
</evidence>
<comment type="caution">
    <text evidence="1">The sequence shown here is derived from an EMBL/GenBank/DDBJ whole genome shotgun (WGS) entry which is preliminary data.</text>
</comment>
<dbReference type="AlphaFoldDB" id="A0AAP4ECZ4"/>
<reference evidence="1" key="1">
    <citation type="submission" date="2023-04" db="EMBL/GenBank/DDBJ databases">
        <title>Epidemiological investigation of Clostridium perfringens isolated from cattle.</title>
        <authorList>
            <person name="Tian R."/>
        </authorList>
    </citation>
    <scope>NUCLEOTIDE SEQUENCE</scope>
    <source>
        <strain evidence="1">ZWCP172</strain>
    </source>
</reference>
<organism evidence="1 2">
    <name type="scientific">Clostridium perfringens</name>
    <dbReference type="NCBI Taxonomy" id="1502"/>
    <lineage>
        <taxon>Bacteria</taxon>
        <taxon>Bacillati</taxon>
        <taxon>Bacillota</taxon>
        <taxon>Clostridia</taxon>
        <taxon>Eubacteriales</taxon>
        <taxon>Clostridiaceae</taxon>
        <taxon>Clostridium</taxon>
    </lineage>
</organism>
<evidence type="ECO:0000313" key="1">
    <source>
        <dbReference type="EMBL" id="MDH2334595.1"/>
    </source>
</evidence>
<proteinExistence type="predicted"/>
<dbReference type="RefSeq" id="WP_003467214.1">
    <property type="nucleotide sequence ID" value="NZ_JAHLEU010000001.1"/>
</dbReference>
<sequence length="54" mass="6604">MKNFFLWIEAEELQELYNDSFVKSIERVWDLDLEAWIYTIEYMDGSMEEVCCDI</sequence>